<evidence type="ECO:0000313" key="2">
    <source>
        <dbReference type="EMBL" id="CAD1835564.1"/>
    </source>
</evidence>
<proteinExistence type="predicted"/>
<feature type="compositionally biased region" description="Gly residues" evidence="1">
    <location>
        <begin position="231"/>
        <end position="242"/>
    </location>
</feature>
<reference evidence="2" key="1">
    <citation type="submission" date="2020-07" db="EMBL/GenBank/DDBJ databases">
        <authorList>
            <person name="Lin J."/>
        </authorList>
    </citation>
    <scope>NUCLEOTIDE SEQUENCE</scope>
</reference>
<feature type="region of interest" description="Disordered" evidence="1">
    <location>
        <begin position="194"/>
        <end position="242"/>
    </location>
</feature>
<dbReference type="PANTHER" id="PTHR37726:SF1">
    <property type="entry name" value="TRANSMEMBRANE PROTEIN"/>
    <property type="match status" value="1"/>
</dbReference>
<evidence type="ECO:0000256" key="1">
    <source>
        <dbReference type="SAM" id="MobiDB-lite"/>
    </source>
</evidence>
<protein>
    <submittedName>
        <fullName evidence="2">Uncharacterized protein</fullName>
    </submittedName>
</protein>
<dbReference type="AlphaFoldDB" id="A0A6V7PX95"/>
<dbReference type="PANTHER" id="PTHR37726">
    <property type="entry name" value="TRANSMEMBRANE PROTEIN"/>
    <property type="match status" value="1"/>
</dbReference>
<sequence length="242" mass="26374">MFPHTEGTAAVHEGYRRSHNAASVAYQAPLEMKKSHVHARDWLLECFGGLLELDMLLPPSVACLLSLASTLAFQNESNKDIRYALLEASTVSGILHVNLYLDAIILPYYTGIDALSGSRFSDECPSCLCKTQALNVWEERFNLVVKSVLEGISWVFVASDCVYMMNNGPEEGAFSRMVYGGLSIDNGGSSGARAPTIISYPSRSESQEVKDQIQKEQQSKEEEDDEAIEGHGSGGGGKAEET</sequence>
<accession>A0A6V7PX95</accession>
<organism evidence="2">
    <name type="scientific">Ananas comosus var. bracteatus</name>
    <name type="common">red pineapple</name>
    <dbReference type="NCBI Taxonomy" id="296719"/>
    <lineage>
        <taxon>Eukaryota</taxon>
        <taxon>Viridiplantae</taxon>
        <taxon>Streptophyta</taxon>
        <taxon>Embryophyta</taxon>
        <taxon>Tracheophyta</taxon>
        <taxon>Spermatophyta</taxon>
        <taxon>Magnoliopsida</taxon>
        <taxon>Liliopsida</taxon>
        <taxon>Poales</taxon>
        <taxon>Bromeliaceae</taxon>
        <taxon>Bromelioideae</taxon>
        <taxon>Ananas</taxon>
    </lineage>
</organism>
<name>A0A6V7PX95_ANACO</name>
<dbReference type="EMBL" id="LR862153">
    <property type="protein sequence ID" value="CAD1835564.1"/>
    <property type="molecule type" value="Genomic_DNA"/>
</dbReference>
<gene>
    <name evidence="2" type="ORF">CB5_LOCUS18775</name>
</gene>
<feature type="compositionally biased region" description="Basic and acidic residues" evidence="1">
    <location>
        <begin position="205"/>
        <end position="220"/>
    </location>
</feature>